<dbReference type="PROSITE" id="PS51635">
    <property type="entry name" value="PNPLA"/>
    <property type="match status" value="1"/>
</dbReference>
<dbReference type="AlphaFoldDB" id="A0A1W6MGH5"/>
<dbReference type="OrthoDB" id="9770965at2"/>
<dbReference type="Gene3D" id="3.40.1090.10">
    <property type="entry name" value="Cytosolic phospholipase A2 catalytic domain"/>
    <property type="match status" value="2"/>
</dbReference>
<name>A0A1W6MGH5_9FLAO</name>
<feature type="domain" description="PNPLA" evidence="5">
    <location>
        <begin position="8"/>
        <end position="166"/>
    </location>
</feature>
<dbReference type="RefSeq" id="WP_085765504.1">
    <property type="nucleotide sequence ID" value="NZ_CP019344.1"/>
</dbReference>
<dbReference type="InterPro" id="IPR002641">
    <property type="entry name" value="PNPLA_dom"/>
</dbReference>
<feature type="short sequence motif" description="GXGXXG" evidence="4">
    <location>
        <begin position="12"/>
        <end position="17"/>
    </location>
</feature>
<evidence type="ECO:0000256" key="2">
    <source>
        <dbReference type="ARBA" id="ARBA00022963"/>
    </source>
</evidence>
<feature type="short sequence motif" description="GXSXG" evidence="4">
    <location>
        <begin position="39"/>
        <end position="43"/>
    </location>
</feature>
<dbReference type="STRING" id="331648.BST97_01060"/>
<keyword evidence="7" id="KW-1185">Reference proteome</keyword>
<evidence type="ECO:0000259" key="5">
    <source>
        <dbReference type="PROSITE" id="PS51635"/>
    </source>
</evidence>
<dbReference type="InterPro" id="IPR050301">
    <property type="entry name" value="NTE"/>
</dbReference>
<evidence type="ECO:0000313" key="6">
    <source>
        <dbReference type="EMBL" id="ARN76704.1"/>
    </source>
</evidence>
<gene>
    <name evidence="6" type="ORF">BST97_01060</name>
</gene>
<keyword evidence="3 4" id="KW-0443">Lipid metabolism</keyword>
<dbReference type="CDD" id="cd07205">
    <property type="entry name" value="Pat_PNPLA6_PNPLA7_NTE1_like"/>
    <property type="match status" value="1"/>
</dbReference>
<keyword evidence="1 4" id="KW-0378">Hydrolase</keyword>
<dbReference type="EMBL" id="CP019344">
    <property type="protein sequence ID" value="ARN76704.1"/>
    <property type="molecule type" value="Genomic_DNA"/>
</dbReference>
<accession>A0A1W6MGH5</accession>
<evidence type="ECO:0000313" key="7">
    <source>
        <dbReference type="Proteomes" id="UP000193431"/>
    </source>
</evidence>
<feature type="short sequence motif" description="DGA/G" evidence="4">
    <location>
        <begin position="153"/>
        <end position="155"/>
    </location>
</feature>
<dbReference type="PANTHER" id="PTHR14226">
    <property type="entry name" value="NEUROPATHY TARGET ESTERASE/SWISS CHEESE D.MELANOGASTER"/>
    <property type="match status" value="1"/>
</dbReference>
<sequence>MKSPKIGLVLSGGGHRGVAHAGALKAMQERGIEVHSISGVSAGSIVGAMHAANYSPEDILDLFKRIKLFTFSNFARKGAGIVSTDAFHKILLEYFPTDSFEDLGKPLYVTVSDLITAKRVVFDRGRLIPAILASSAVPGVFTPIKIGDHLYTDGGVLDNFPVKPLRNRVDEIFGVYVCPIKKMQITDFKRTIDVVNRALLLKMHSLSVNKFNECKVLVNPLELSAYHLFQSGQVDTIYQIGYDHACRVLDEYLEAKEV</sequence>
<dbReference type="PANTHER" id="PTHR14226:SF78">
    <property type="entry name" value="SLR0060 PROTEIN"/>
    <property type="match status" value="1"/>
</dbReference>
<evidence type="ECO:0000256" key="1">
    <source>
        <dbReference type="ARBA" id="ARBA00022801"/>
    </source>
</evidence>
<dbReference type="SUPFAM" id="SSF52151">
    <property type="entry name" value="FabD/lysophospholipase-like"/>
    <property type="match status" value="1"/>
</dbReference>
<dbReference type="GO" id="GO:0016042">
    <property type="term" value="P:lipid catabolic process"/>
    <property type="evidence" value="ECO:0007669"/>
    <property type="project" value="UniProtKB-UniRule"/>
</dbReference>
<dbReference type="GO" id="GO:0016787">
    <property type="term" value="F:hydrolase activity"/>
    <property type="evidence" value="ECO:0007669"/>
    <property type="project" value="UniProtKB-UniRule"/>
</dbReference>
<dbReference type="Proteomes" id="UP000193431">
    <property type="component" value="Chromosome"/>
</dbReference>
<proteinExistence type="predicted"/>
<feature type="active site" description="Proton acceptor" evidence="4">
    <location>
        <position position="153"/>
    </location>
</feature>
<evidence type="ECO:0000256" key="4">
    <source>
        <dbReference type="PROSITE-ProRule" id="PRU01161"/>
    </source>
</evidence>
<organism evidence="6 7">
    <name type="scientific">Nonlabens spongiae</name>
    <dbReference type="NCBI Taxonomy" id="331648"/>
    <lineage>
        <taxon>Bacteria</taxon>
        <taxon>Pseudomonadati</taxon>
        <taxon>Bacteroidota</taxon>
        <taxon>Flavobacteriia</taxon>
        <taxon>Flavobacteriales</taxon>
        <taxon>Flavobacteriaceae</taxon>
        <taxon>Nonlabens</taxon>
    </lineage>
</organism>
<dbReference type="InterPro" id="IPR016035">
    <property type="entry name" value="Acyl_Trfase/lysoPLipase"/>
</dbReference>
<reference evidence="6 7" key="1">
    <citation type="submission" date="2016-11" db="EMBL/GenBank/DDBJ databases">
        <title>Trade-off between light-utilization and light-protection in marine flavobacteria.</title>
        <authorList>
            <person name="Kumagai Y."/>
        </authorList>
    </citation>
    <scope>NUCLEOTIDE SEQUENCE [LARGE SCALE GENOMIC DNA]</scope>
    <source>
        <strain evidence="6 7">JCM 13191</strain>
    </source>
</reference>
<feature type="active site" description="Nucleophile" evidence="4">
    <location>
        <position position="41"/>
    </location>
</feature>
<protein>
    <recommendedName>
        <fullName evidence="5">PNPLA domain-containing protein</fullName>
    </recommendedName>
</protein>
<dbReference type="Pfam" id="PF01734">
    <property type="entry name" value="Patatin"/>
    <property type="match status" value="1"/>
</dbReference>
<evidence type="ECO:0000256" key="3">
    <source>
        <dbReference type="ARBA" id="ARBA00023098"/>
    </source>
</evidence>
<keyword evidence="2 4" id="KW-0442">Lipid degradation</keyword>